<evidence type="ECO:0000256" key="4">
    <source>
        <dbReference type="ARBA" id="ARBA00022840"/>
    </source>
</evidence>
<evidence type="ECO:0000259" key="6">
    <source>
        <dbReference type="PROSITE" id="PS51194"/>
    </source>
</evidence>
<evidence type="ECO:0000259" key="5">
    <source>
        <dbReference type="PROSITE" id="PS51192"/>
    </source>
</evidence>
<dbReference type="Gene3D" id="3.40.50.300">
    <property type="entry name" value="P-loop containing nucleotide triphosphate hydrolases"/>
    <property type="match status" value="2"/>
</dbReference>
<dbReference type="Pfam" id="PF00271">
    <property type="entry name" value="Helicase_C"/>
    <property type="match status" value="1"/>
</dbReference>
<keyword evidence="8" id="KW-1185">Reference proteome</keyword>
<evidence type="ECO:0000313" key="7">
    <source>
        <dbReference type="EMBL" id="QSQ10293.1"/>
    </source>
</evidence>
<dbReference type="GO" id="GO:0016787">
    <property type="term" value="F:hydrolase activity"/>
    <property type="evidence" value="ECO:0007669"/>
    <property type="project" value="UniProtKB-KW"/>
</dbReference>
<dbReference type="PROSITE" id="PS51192">
    <property type="entry name" value="HELICASE_ATP_BIND_1"/>
    <property type="match status" value="1"/>
</dbReference>
<dbReference type="Proteomes" id="UP000662904">
    <property type="component" value="Chromosome"/>
</dbReference>
<keyword evidence="2 7" id="KW-0378">Hydrolase</keyword>
<feature type="domain" description="Helicase ATP-binding" evidence="5">
    <location>
        <begin position="266"/>
        <end position="438"/>
    </location>
</feature>
<dbReference type="InterPro" id="IPR050615">
    <property type="entry name" value="ATP-dep_DNA_Helicase"/>
</dbReference>
<feature type="domain" description="Helicase C-terminal" evidence="6">
    <location>
        <begin position="525"/>
        <end position="680"/>
    </location>
</feature>
<keyword evidence="1" id="KW-0547">Nucleotide-binding</keyword>
<reference evidence="7" key="1">
    <citation type="submission" date="2020-07" db="EMBL/GenBank/DDBJ databases">
        <title>Koleobacter methoxysyntrophicus gen. nov., sp. nov., a novel anaerobic bacterium isolated from deep subsurface oil field and proposal of Koleobacterales ord. nov. in the phylum Firmicutes.</title>
        <authorList>
            <person name="Sakamoto S."/>
            <person name="Tamaki H."/>
        </authorList>
    </citation>
    <scope>NUCLEOTIDE SEQUENCE</scope>
    <source>
        <strain evidence="7">NRmbB1</strain>
    </source>
</reference>
<dbReference type="SMART" id="SM00487">
    <property type="entry name" value="DEXDc"/>
    <property type="match status" value="1"/>
</dbReference>
<dbReference type="GO" id="GO:0003677">
    <property type="term" value="F:DNA binding"/>
    <property type="evidence" value="ECO:0007669"/>
    <property type="project" value="InterPro"/>
</dbReference>
<dbReference type="CDD" id="cd09179">
    <property type="entry name" value="PLDc_N_DEXD_a"/>
    <property type="match status" value="1"/>
</dbReference>
<dbReference type="KEGG" id="kme:H0A61_02694"/>
<dbReference type="SUPFAM" id="SSF52540">
    <property type="entry name" value="P-loop containing nucleoside triphosphate hydrolases"/>
    <property type="match status" value="1"/>
</dbReference>
<evidence type="ECO:0000256" key="3">
    <source>
        <dbReference type="ARBA" id="ARBA00022806"/>
    </source>
</evidence>
<protein>
    <submittedName>
        <fullName evidence="7">ATP-dependent RNA helicase DbpA</fullName>
        <ecNumber evidence="7">3.6.4.13</ecNumber>
    </submittedName>
</protein>
<evidence type="ECO:0000256" key="2">
    <source>
        <dbReference type="ARBA" id="ARBA00022801"/>
    </source>
</evidence>
<dbReference type="PANTHER" id="PTHR11274">
    <property type="entry name" value="RAD25/XP-B DNA REPAIR HELICASE"/>
    <property type="match status" value="1"/>
</dbReference>
<dbReference type="SMART" id="SM00490">
    <property type="entry name" value="HELICc"/>
    <property type="match status" value="1"/>
</dbReference>
<dbReference type="InterPro" id="IPR014001">
    <property type="entry name" value="Helicase_ATP-bd"/>
</dbReference>
<gene>
    <name evidence="7" type="primary">dbpA</name>
    <name evidence="7" type="ORF">H0A61_02694</name>
</gene>
<evidence type="ECO:0000256" key="1">
    <source>
        <dbReference type="ARBA" id="ARBA00022741"/>
    </source>
</evidence>
<dbReference type="PROSITE" id="PS51194">
    <property type="entry name" value="HELICASE_CTER"/>
    <property type="match status" value="1"/>
</dbReference>
<dbReference type="EC" id="3.6.4.13" evidence="7"/>
<accession>A0A8A0RPW2</accession>
<organism evidence="7 8">
    <name type="scientific">Koleobacter methoxysyntrophicus</name>
    <dbReference type="NCBI Taxonomy" id="2751313"/>
    <lineage>
        <taxon>Bacteria</taxon>
        <taxon>Bacillati</taxon>
        <taxon>Bacillota</taxon>
        <taxon>Clostridia</taxon>
        <taxon>Koleobacterales</taxon>
        <taxon>Koleobacteraceae</taxon>
        <taxon>Koleobacter</taxon>
    </lineage>
</organism>
<dbReference type="InterPro" id="IPR006935">
    <property type="entry name" value="Helicase/UvrB_N"/>
</dbReference>
<evidence type="ECO:0000313" key="8">
    <source>
        <dbReference type="Proteomes" id="UP000662904"/>
    </source>
</evidence>
<dbReference type="EMBL" id="CP059066">
    <property type="protein sequence ID" value="QSQ10293.1"/>
    <property type="molecule type" value="Genomic_DNA"/>
</dbReference>
<dbReference type="RefSeq" id="WP_206707600.1">
    <property type="nucleotide sequence ID" value="NZ_CP059066.1"/>
</dbReference>
<dbReference type="InterPro" id="IPR027417">
    <property type="entry name" value="P-loop_NTPase"/>
</dbReference>
<dbReference type="GO" id="GO:0003724">
    <property type="term" value="F:RNA helicase activity"/>
    <property type="evidence" value="ECO:0007669"/>
    <property type="project" value="UniProtKB-EC"/>
</dbReference>
<keyword evidence="3 7" id="KW-0347">Helicase</keyword>
<dbReference type="PANTHER" id="PTHR11274:SF0">
    <property type="entry name" value="GENERAL TRANSCRIPTION AND DNA REPAIR FACTOR IIH HELICASE SUBUNIT XPB"/>
    <property type="match status" value="1"/>
</dbReference>
<dbReference type="Pfam" id="PF04851">
    <property type="entry name" value="ResIII"/>
    <property type="match status" value="1"/>
</dbReference>
<sequence length="708" mass="82158">MGLKTILLKRTYSSDCDDILHDFYIPVLNESTEYYRLAGFFSSTSLAIAAKGISTFIRNKGIIKLIVCPKLTKDDLNAIIEAKEHPENYIGKKMSQELNKLGEDFIRDHIFALGWMVANNKLEIRVAIPYNENGFPLKQDELQIKGIFHQKVGIMKDSEGNIVTFSGSINETASGWLNNVEEFKVFRSWIEEEKDYAKSDIEKFYRFWNGSSQQVKTISLPHAVKKKLLEIAPKDIEDIQLDRWYEKTKRKKKKIELYKYQKDAIDAWLKNNSSGIFEMATGTGKTFTALGCANKIFEDESKVLLIITCSYQHLTNQWKNEIKKFGIEYDNLILAYSGVQWKDKFANSLIDLELGYIKKLIVLTTHRTFSSDDFIRIIQRNKRKFNIMLIADEVHWLGAKKSRKGLIKEYDFRLGLSATPQRWFDSIGTQKIYDYFGGIVYEFSLKDAITKINPSIGKTYLTPYRYKPKFVSLTEEELEEYLDKTRTIVVKYFTAKNSEEKDEILENLLFARANIIKNAKRKYDVLKKILKKLNPIKYTLIYCTPQQIDEIMRIISKEGINSHRFTMEESTKPDKKYNGLSERDYLLKKFAIGEYQVLVAMKCLDEGIDVPQARAAILMASSGNSREYIQRIGRVIRRYSSKSEATIYDIIVAPSLDKNLPHELKELEWKIFEKELKRYKEIAEIAVNNADALKLISDIKNKMKEGKL</sequence>
<proteinExistence type="predicted"/>
<dbReference type="InterPro" id="IPR001650">
    <property type="entry name" value="Helicase_C-like"/>
</dbReference>
<keyword evidence="4" id="KW-0067">ATP-binding</keyword>
<dbReference type="AlphaFoldDB" id="A0A8A0RPW2"/>
<dbReference type="GO" id="GO:0005524">
    <property type="term" value="F:ATP binding"/>
    <property type="evidence" value="ECO:0007669"/>
    <property type="project" value="UniProtKB-KW"/>
</dbReference>
<name>A0A8A0RPW2_9FIRM</name>